<dbReference type="InterPro" id="IPR036890">
    <property type="entry name" value="HATPase_C_sf"/>
</dbReference>
<dbReference type="InterPro" id="IPR003594">
    <property type="entry name" value="HATPase_dom"/>
</dbReference>
<evidence type="ECO:0000256" key="1">
    <source>
        <dbReference type="ARBA" id="ARBA00000085"/>
    </source>
</evidence>
<evidence type="ECO:0000256" key="7">
    <source>
        <dbReference type="ARBA" id="ARBA00022840"/>
    </source>
</evidence>
<dbReference type="PANTHER" id="PTHR24421">
    <property type="entry name" value="NITRATE/NITRITE SENSOR PROTEIN NARX-RELATED"/>
    <property type="match status" value="1"/>
</dbReference>
<evidence type="ECO:0000256" key="2">
    <source>
        <dbReference type="ARBA" id="ARBA00012438"/>
    </source>
</evidence>
<feature type="compositionally biased region" description="Low complexity" evidence="9">
    <location>
        <begin position="411"/>
        <end position="422"/>
    </location>
</feature>
<dbReference type="Pfam" id="PF23539">
    <property type="entry name" value="DUF7134"/>
    <property type="match status" value="1"/>
</dbReference>
<accession>A0ABN3XVD6</accession>
<dbReference type="SUPFAM" id="SSF55874">
    <property type="entry name" value="ATPase domain of HSP90 chaperone/DNA topoisomerase II/histidine kinase"/>
    <property type="match status" value="1"/>
</dbReference>
<protein>
    <recommendedName>
        <fullName evidence="2">histidine kinase</fullName>
        <ecNumber evidence="2">2.7.13.3</ecNumber>
    </recommendedName>
</protein>
<dbReference type="EMBL" id="BAAAWD010000006">
    <property type="protein sequence ID" value="GAA2996013.1"/>
    <property type="molecule type" value="Genomic_DNA"/>
</dbReference>
<keyword evidence="7" id="KW-0067">ATP-binding</keyword>
<evidence type="ECO:0000313" key="15">
    <source>
        <dbReference type="Proteomes" id="UP001499930"/>
    </source>
</evidence>
<keyword evidence="15" id="KW-1185">Reference proteome</keyword>
<dbReference type="CDD" id="cd16917">
    <property type="entry name" value="HATPase_UhpB-NarQ-NarX-like"/>
    <property type="match status" value="1"/>
</dbReference>
<feature type="transmembrane region" description="Helical" evidence="10">
    <location>
        <begin position="158"/>
        <end position="177"/>
    </location>
</feature>
<evidence type="ECO:0000256" key="4">
    <source>
        <dbReference type="ARBA" id="ARBA00022679"/>
    </source>
</evidence>
<dbReference type="Gene3D" id="1.20.5.1930">
    <property type="match status" value="1"/>
</dbReference>
<keyword evidence="10" id="KW-0812">Transmembrane</keyword>
<evidence type="ECO:0000256" key="10">
    <source>
        <dbReference type="SAM" id="Phobius"/>
    </source>
</evidence>
<dbReference type="Gene3D" id="3.30.565.10">
    <property type="entry name" value="Histidine kinase-like ATPase, C-terminal domain"/>
    <property type="match status" value="1"/>
</dbReference>
<evidence type="ECO:0000256" key="9">
    <source>
        <dbReference type="SAM" id="MobiDB-lite"/>
    </source>
</evidence>
<name>A0ABN3XVD6_9ACTN</name>
<proteinExistence type="predicted"/>
<reference evidence="14 15" key="1">
    <citation type="journal article" date="2019" name="Int. J. Syst. Evol. Microbiol.">
        <title>The Global Catalogue of Microorganisms (GCM) 10K type strain sequencing project: providing services to taxonomists for standard genome sequencing and annotation.</title>
        <authorList>
            <consortium name="The Broad Institute Genomics Platform"/>
            <consortium name="The Broad Institute Genome Sequencing Center for Infectious Disease"/>
            <person name="Wu L."/>
            <person name="Ma J."/>
        </authorList>
    </citation>
    <scope>NUCLEOTIDE SEQUENCE [LARGE SCALE GENOMIC DNA]</scope>
    <source>
        <strain evidence="14 15">JCM 3106</strain>
    </source>
</reference>
<dbReference type="Pfam" id="PF02518">
    <property type="entry name" value="HATPase_c"/>
    <property type="match status" value="1"/>
</dbReference>
<evidence type="ECO:0000259" key="12">
    <source>
        <dbReference type="Pfam" id="PF07730"/>
    </source>
</evidence>
<feature type="transmembrane region" description="Helical" evidence="10">
    <location>
        <begin position="39"/>
        <end position="57"/>
    </location>
</feature>
<organism evidence="14 15">
    <name type="scientific">Streptosporangium longisporum</name>
    <dbReference type="NCBI Taxonomy" id="46187"/>
    <lineage>
        <taxon>Bacteria</taxon>
        <taxon>Bacillati</taxon>
        <taxon>Actinomycetota</taxon>
        <taxon>Actinomycetes</taxon>
        <taxon>Streptosporangiales</taxon>
        <taxon>Streptosporangiaceae</taxon>
        <taxon>Streptosporangium</taxon>
    </lineage>
</organism>
<keyword evidence="10" id="KW-0472">Membrane</keyword>
<dbReference type="EC" id="2.7.13.3" evidence="2"/>
<dbReference type="InterPro" id="IPR050482">
    <property type="entry name" value="Sensor_HK_TwoCompSys"/>
</dbReference>
<evidence type="ECO:0000256" key="8">
    <source>
        <dbReference type="ARBA" id="ARBA00023012"/>
    </source>
</evidence>
<dbReference type="InterPro" id="IPR055558">
    <property type="entry name" value="DUF7134"/>
</dbReference>
<sequence length="438" mass="45795">MCGPRARRVPQGMYADLLLAPVGGRERLSYRVRVRIGRADALIAFGVLTGIVAGVYGQMSTSGSPERPLDVFGIALIMTSALPLAVRRSRPATVGVITVGCALAYYACRYPGVFTAAPALMSVYTATSMGRRRLAIALAAALGVGIYGLIALSDVDPAPPGGLSLISGWLVAVMVVGETTRNRRAYLEEAERRAAEAERTREEAALRRAGEERLWIAQELHDSLTHSISVINVQVSVAAHLLDSDPERSREALAAIREAGRDAMYELRATLGVLRQGDPDDPGAGLARLPGLVARAEAVGLPVKVLVAGEPRDLPPVVDRAAYRITQEAFTNVLRHAGPASITLTTEYRPTTIVISVEDDGASDAGVVTQGMGLIGMRERAVAVGGSFTAGPRAGGGFAVRAELPLTGPFAAGSSVTGAPPSAGGPPPMPEPSGRGRR</sequence>
<dbReference type="Pfam" id="PF07730">
    <property type="entry name" value="HisKA_3"/>
    <property type="match status" value="1"/>
</dbReference>
<feature type="region of interest" description="Disordered" evidence="9">
    <location>
        <begin position="409"/>
        <end position="438"/>
    </location>
</feature>
<evidence type="ECO:0000259" key="11">
    <source>
        <dbReference type="Pfam" id="PF02518"/>
    </source>
</evidence>
<evidence type="ECO:0000256" key="5">
    <source>
        <dbReference type="ARBA" id="ARBA00022741"/>
    </source>
</evidence>
<dbReference type="GO" id="GO:0016301">
    <property type="term" value="F:kinase activity"/>
    <property type="evidence" value="ECO:0007669"/>
    <property type="project" value="UniProtKB-KW"/>
</dbReference>
<keyword evidence="3" id="KW-0597">Phosphoprotein</keyword>
<feature type="domain" description="DUF7134" evidence="13">
    <location>
        <begin position="39"/>
        <end position="184"/>
    </location>
</feature>
<dbReference type="Proteomes" id="UP001499930">
    <property type="component" value="Unassembled WGS sequence"/>
</dbReference>
<comment type="catalytic activity">
    <reaction evidence="1">
        <text>ATP + protein L-histidine = ADP + protein N-phospho-L-histidine.</text>
        <dbReference type="EC" id="2.7.13.3"/>
    </reaction>
</comment>
<dbReference type="PANTHER" id="PTHR24421:SF10">
    <property type="entry name" value="NITRATE_NITRITE SENSOR PROTEIN NARQ"/>
    <property type="match status" value="1"/>
</dbReference>
<evidence type="ECO:0000313" key="14">
    <source>
        <dbReference type="EMBL" id="GAA2996013.1"/>
    </source>
</evidence>
<gene>
    <name evidence="14" type="ORF">GCM10017559_15620</name>
</gene>
<evidence type="ECO:0000259" key="13">
    <source>
        <dbReference type="Pfam" id="PF23539"/>
    </source>
</evidence>
<dbReference type="InterPro" id="IPR011712">
    <property type="entry name" value="Sig_transdc_His_kin_sub3_dim/P"/>
</dbReference>
<feature type="domain" description="Signal transduction histidine kinase subgroup 3 dimerisation and phosphoacceptor" evidence="12">
    <location>
        <begin position="212"/>
        <end position="277"/>
    </location>
</feature>
<keyword evidence="4" id="KW-0808">Transferase</keyword>
<feature type="domain" description="Histidine kinase/HSP90-like ATPase" evidence="11">
    <location>
        <begin position="321"/>
        <end position="407"/>
    </location>
</feature>
<comment type="caution">
    <text evidence="14">The sequence shown here is derived from an EMBL/GenBank/DDBJ whole genome shotgun (WGS) entry which is preliminary data.</text>
</comment>
<evidence type="ECO:0000256" key="3">
    <source>
        <dbReference type="ARBA" id="ARBA00022553"/>
    </source>
</evidence>
<keyword evidence="6 14" id="KW-0418">Kinase</keyword>
<keyword evidence="10" id="KW-1133">Transmembrane helix</keyword>
<keyword evidence="5" id="KW-0547">Nucleotide-binding</keyword>
<keyword evidence="8" id="KW-0902">Two-component regulatory system</keyword>
<feature type="transmembrane region" description="Helical" evidence="10">
    <location>
        <begin position="134"/>
        <end position="152"/>
    </location>
</feature>
<evidence type="ECO:0000256" key="6">
    <source>
        <dbReference type="ARBA" id="ARBA00022777"/>
    </source>
</evidence>